<name>A0ABS5B3D9_9STRE</name>
<comment type="caution">
    <text evidence="3">The sequence shown here is derived from an EMBL/GenBank/DDBJ whole genome shotgun (WGS) entry which is preliminary data.</text>
</comment>
<feature type="transmembrane region" description="Helical" evidence="2">
    <location>
        <begin position="73"/>
        <end position="96"/>
    </location>
</feature>
<dbReference type="Proteomes" id="UP001519296">
    <property type="component" value="Unassembled WGS sequence"/>
</dbReference>
<keyword evidence="2" id="KW-1133">Transmembrane helix</keyword>
<accession>A0ABS5B3D9</accession>
<feature type="region of interest" description="Disordered" evidence="1">
    <location>
        <begin position="296"/>
        <end position="356"/>
    </location>
</feature>
<proteinExistence type="predicted"/>
<evidence type="ECO:0000256" key="2">
    <source>
        <dbReference type="SAM" id="Phobius"/>
    </source>
</evidence>
<dbReference type="EMBL" id="PRDG01000003">
    <property type="protein sequence ID" value="MBP2623340.1"/>
    <property type="molecule type" value="Genomic_DNA"/>
</dbReference>
<organism evidence="3 4">
    <name type="scientific">Streptococcus oricebi</name>
    <dbReference type="NCBI Taxonomy" id="1547447"/>
    <lineage>
        <taxon>Bacteria</taxon>
        <taxon>Bacillati</taxon>
        <taxon>Bacillota</taxon>
        <taxon>Bacilli</taxon>
        <taxon>Lactobacillales</taxon>
        <taxon>Streptococcaceae</taxon>
        <taxon>Streptococcus</taxon>
    </lineage>
</organism>
<reference evidence="3 4" key="1">
    <citation type="submission" date="2018-02" db="EMBL/GenBank/DDBJ databases">
        <title>Draft genome sequence of Streptococcus oricebi CCUG 70868T type strain.</title>
        <authorList>
            <person name="Mendez V."/>
            <person name="Salva-Serra F."/>
            <person name="Jaen-Luchoro D."/>
            <person name="Gonzales-Siles L."/>
            <person name="Karlsson R."/>
            <person name="Engstrom-Jakobsson H."/>
            <person name="Busquets A."/>
            <person name="Gomila M."/>
            <person name="Pineiro-Iglesias B."/>
            <person name="Bennasar-Figueras A."/>
            <person name="Seeger M."/>
            <person name="Moore E."/>
        </authorList>
    </citation>
    <scope>NUCLEOTIDE SEQUENCE [LARGE SCALE GENOMIC DNA]</scope>
    <source>
        <strain evidence="3 4">CCUG 70868</strain>
    </source>
</reference>
<evidence type="ECO:0000313" key="3">
    <source>
        <dbReference type="EMBL" id="MBP2623340.1"/>
    </source>
</evidence>
<dbReference type="Pfam" id="PF05656">
    <property type="entry name" value="DUF805"/>
    <property type="match status" value="1"/>
</dbReference>
<keyword evidence="2" id="KW-0472">Membrane</keyword>
<feature type="transmembrane region" description="Helical" evidence="2">
    <location>
        <begin position="108"/>
        <end position="126"/>
    </location>
</feature>
<dbReference type="RefSeq" id="WP_209627843.1">
    <property type="nucleotide sequence ID" value="NZ_PRDG01000003.1"/>
</dbReference>
<protein>
    <submittedName>
        <fullName evidence="3">DUF805 domain-containing protein</fullName>
    </submittedName>
</protein>
<sequence>MLTAYKKYWKNYVNFEGRSSRSDFWWVVLVNVLIAIIIGIIAGVIMFGTAASIVSDASSMDYYDDAESIRNGVTILSTLAPLWIINTLWGLANFLPALALTIRRLRDAGLHWAFIFLVAGPYLALMIPIVNILAIIAILPCEIAFIVLLCRPSKEEPINYQAGYQGAANQGQFGQNPGQFNQFNQGANPGQGQFGQNPGQFNQFNQGANPGQSQFGQNPGQFNQFNQGTNPEQGQFDQNPGQFNQFNQGANPGQGQFGQNPGQFNQFTPGANPEQGQFGQDQASFNQFNQANNPAQDQFEQNQEQGKPFPQAAVEEEPTVASPEIVEPSQEEANPFSAAEPIQDSATDSESSDSKE</sequence>
<keyword evidence="4" id="KW-1185">Reference proteome</keyword>
<evidence type="ECO:0000313" key="4">
    <source>
        <dbReference type="Proteomes" id="UP001519296"/>
    </source>
</evidence>
<feature type="region of interest" description="Disordered" evidence="1">
    <location>
        <begin position="174"/>
        <end position="279"/>
    </location>
</feature>
<gene>
    <name evidence="3" type="ORF">C4K46_05235</name>
</gene>
<keyword evidence="2" id="KW-0812">Transmembrane</keyword>
<feature type="compositionally biased region" description="Low complexity" evidence="1">
    <location>
        <begin position="174"/>
        <end position="267"/>
    </location>
</feature>
<feature type="transmembrane region" description="Helical" evidence="2">
    <location>
        <begin position="24"/>
        <end position="53"/>
    </location>
</feature>
<dbReference type="InterPro" id="IPR008523">
    <property type="entry name" value="DUF805"/>
</dbReference>
<evidence type="ECO:0000256" key="1">
    <source>
        <dbReference type="SAM" id="MobiDB-lite"/>
    </source>
</evidence>